<organism evidence="2 3">
    <name type="scientific">Gemmatirosa kalamazoonensis</name>
    <dbReference type="NCBI Taxonomy" id="861299"/>
    <lineage>
        <taxon>Bacteria</taxon>
        <taxon>Pseudomonadati</taxon>
        <taxon>Gemmatimonadota</taxon>
        <taxon>Gemmatimonadia</taxon>
        <taxon>Gemmatimonadales</taxon>
        <taxon>Gemmatimonadaceae</taxon>
        <taxon>Gemmatirosa</taxon>
    </lineage>
</organism>
<feature type="signal peptide" evidence="1">
    <location>
        <begin position="1"/>
        <end position="21"/>
    </location>
</feature>
<evidence type="ECO:0000313" key="3">
    <source>
        <dbReference type="Proteomes" id="UP000019151"/>
    </source>
</evidence>
<evidence type="ECO:0000313" key="2">
    <source>
        <dbReference type="EMBL" id="AHG87905.1"/>
    </source>
</evidence>
<accession>W0RC58</accession>
<dbReference type="RefSeq" id="WP_025409458.1">
    <property type="nucleotide sequence ID" value="NZ_CP007128.1"/>
</dbReference>
<dbReference type="InterPro" id="IPR032342">
    <property type="entry name" value="DUF4861"/>
</dbReference>
<dbReference type="Pfam" id="PF16153">
    <property type="entry name" value="DUF4861"/>
    <property type="match status" value="1"/>
</dbReference>
<dbReference type="KEGG" id="gba:J421_0368"/>
<gene>
    <name evidence="2" type="ORF">J421_0368</name>
</gene>
<reference evidence="2 3" key="1">
    <citation type="journal article" date="2014" name="Genome Announc.">
        <title>Genome Sequence and Methylome of Soil Bacterium Gemmatirosa kalamazoonensis KBS708T, a Member of the Rarely Cultivated Gemmatimonadetes Phylum.</title>
        <authorList>
            <person name="Debruyn J.M."/>
            <person name="Radosevich M."/>
            <person name="Wommack K.E."/>
            <person name="Polson S.W."/>
            <person name="Hauser L.J."/>
            <person name="Fawaz M.N."/>
            <person name="Korlach J."/>
            <person name="Tsai Y.C."/>
        </authorList>
    </citation>
    <scope>NUCLEOTIDE SEQUENCE [LARGE SCALE GENOMIC DNA]</scope>
    <source>
        <strain evidence="2 3">KBS708</strain>
    </source>
</reference>
<dbReference type="AlphaFoldDB" id="W0RC58"/>
<evidence type="ECO:0000256" key="1">
    <source>
        <dbReference type="SAM" id="SignalP"/>
    </source>
</evidence>
<dbReference type="EMBL" id="CP007128">
    <property type="protein sequence ID" value="AHG87905.1"/>
    <property type="molecule type" value="Genomic_DNA"/>
</dbReference>
<name>W0RC58_9BACT</name>
<dbReference type="eggNOG" id="COG4677">
    <property type="taxonomic scope" value="Bacteria"/>
</dbReference>
<dbReference type="InParanoid" id="W0RC58"/>
<dbReference type="OrthoDB" id="9800230at2"/>
<dbReference type="HOGENOM" id="CLU_696291_0_0_0"/>
<protein>
    <submittedName>
        <fullName evidence="2">Pectinesterase</fullName>
    </submittedName>
</protein>
<dbReference type="STRING" id="861299.J421_0368"/>
<keyword evidence="3" id="KW-1185">Reference proteome</keyword>
<proteinExistence type="predicted"/>
<dbReference type="Proteomes" id="UP000019151">
    <property type="component" value="Chromosome"/>
</dbReference>
<sequence>MIRHLTLLGACAVAAPLAAQAPRATLRAENTLGITRVDEMIAVPWSAVRQRLAAATPEHVRVLDAAGRELTSQVVDDDGDGTSDELLFQGTFWPNETKDFTVEAAAPTAKPKVKTFARHDDPRDDVAWESDRIAWRVYGEGLKKTSSAMSSNGIDIWVKKTREPIVEKWYGKGHDSYHVDTGEGADFYDVGETLGAGGIGVWRGDSLYRADNFKAWKIVANGPLRTIFELRYDPYDAAGQRVSEVKRVTQDAGQNWFKQESTLRSADGSDITYATGLFKQPAAVGIESKAQPLAWLTAWAPVVPKSGGHGELGAAVLVEKNRLVDWKETGNHYLAILKARSGVPVTNYVAAGWTDSGDFRDVKDWWKYLDAAAQRIASPIRVTLGGASAAAR</sequence>
<keyword evidence="1" id="KW-0732">Signal</keyword>
<feature type="chain" id="PRO_5004794778" evidence="1">
    <location>
        <begin position="22"/>
        <end position="392"/>
    </location>
</feature>